<dbReference type="AlphaFoldDB" id="C9MY97"/>
<evidence type="ECO:0000313" key="6">
    <source>
        <dbReference type="Proteomes" id="UP000006233"/>
    </source>
</evidence>
<dbReference type="GO" id="GO:0032259">
    <property type="term" value="P:methylation"/>
    <property type="evidence" value="ECO:0007669"/>
    <property type="project" value="UniProtKB-KW"/>
</dbReference>
<dbReference type="GO" id="GO:0008168">
    <property type="term" value="F:methyltransferase activity"/>
    <property type="evidence" value="ECO:0007669"/>
    <property type="project" value="UniProtKB-KW"/>
</dbReference>
<dbReference type="InterPro" id="IPR029063">
    <property type="entry name" value="SAM-dependent_MTases_sf"/>
</dbReference>
<name>C9MY97_9FUSO</name>
<protein>
    <submittedName>
        <fullName evidence="5">Methyltransferase domain protein</fullName>
    </submittedName>
</protein>
<evidence type="ECO:0000256" key="3">
    <source>
        <dbReference type="ARBA" id="ARBA00022691"/>
    </source>
</evidence>
<accession>C9MY97</accession>
<dbReference type="PANTHER" id="PTHR43464">
    <property type="entry name" value="METHYLTRANSFERASE"/>
    <property type="match status" value="1"/>
</dbReference>
<dbReference type="PANTHER" id="PTHR43464:SF19">
    <property type="entry name" value="UBIQUINONE BIOSYNTHESIS O-METHYLTRANSFERASE, MITOCHONDRIAL"/>
    <property type="match status" value="1"/>
</dbReference>
<keyword evidence="2 5" id="KW-0808">Transferase</keyword>
<evidence type="ECO:0000256" key="2">
    <source>
        <dbReference type="ARBA" id="ARBA00022679"/>
    </source>
</evidence>
<organism evidence="5 6">
    <name type="scientific">Leptotrichia hofstadii F0254</name>
    <dbReference type="NCBI Taxonomy" id="634994"/>
    <lineage>
        <taxon>Bacteria</taxon>
        <taxon>Fusobacteriati</taxon>
        <taxon>Fusobacteriota</taxon>
        <taxon>Fusobacteriia</taxon>
        <taxon>Fusobacteriales</taxon>
        <taxon>Leptotrichiaceae</taxon>
        <taxon>Leptotrichia</taxon>
    </lineage>
</organism>
<evidence type="ECO:0000259" key="4">
    <source>
        <dbReference type="Pfam" id="PF13847"/>
    </source>
</evidence>
<dbReference type="STRING" id="634994.GCWU000323_01521"/>
<sequence length="269" mass="31967">MMRGKLMHREFAEIYDVFMKHVNYDVWYKFLRMFITKKGAVLDLGCGTGEFIWRFLRDGFPVIGVDLSEKMLDISEKKLIGKNLADGNYKLIRDNIVSYENKAIFYESLDVGRNHGISGNYDEIQPVNYIICNFDTINYLKSEKEFLKFIEKCGKNLKKGGYLIFDAVTEDIFEEIFENDIFLDEEPEYTSIWRHEKISRKKHIVEIDLFIREDENDNLFRKYNEVQEKFIYDPEWIVETVQSKGFEVFDTASNPEFGESRIFFVLKKL</sequence>
<gene>
    <name evidence="5" type="ORF">GCWU000323_01521</name>
</gene>
<evidence type="ECO:0000256" key="1">
    <source>
        <dbReference type="ARBA" id="ARBA00022603"/>
    </source>
</evidence>
<comment type="caution">
    <text evidence="5">The sequence shown here is derived from an EMBL/GenBank/DDBJ whole genome shotgun (WGS) entry which is preliminary data.</text>
</comment>
<dbReference type="HOGENOM" id="CLU_069129_5_0_0"/>
<dbReference type="Pfam" id="PF13847">
    <property type="entry name" value="Methyltransf_31"/>
    <property type="match status" value="1"/>
</dbReference>
<keyword evidence="1 5" id="KW-0489">Methyltransferase</keyword>
<evidence type="ECO:0000313" key="5">
    <source>
        <dbReference type="EMBL" id="EEX74477.1"/>
    </source>
</evidence>
<proteinExistence type="predicted"/>
<dbReference type="EMBL" id="ACVB02000010">
    <property type="protein sequence ID" value="EEX74477.1"/>
    <property type="molecule type" value="Genomic_DNA"/>
</dbReference>
<dbReference type="eggNOG" id="COG0500">
    <property type="taxonomic scope" value="Bacteria"/>
</dbReference>
<dbReference type="Gene3D" id="3.40.50.150">
    <property type="entry name" value="Vaccinia Virus protein VP39"/>
    <property type="match status" value="1"/>
</dbReference>
<keyword evidence="3" id="KW-0949">S-adenosyl-L-methionine</keyword>
<feature type="domain" description="Methyltransferase" evidence="4">
    <location>
        <begin position="36"/>
        <end position="197"/>
    </location>
</feature>
<dbReference type="CDD" id="cd02440">
    <property type="entry name" value="AdoMet_MTases"/>
    <property type="match status" value="1"/>
</dbReference>
<reference evidence="5 6" key="1">
    <citation type="submission" date="2009-09" db="EMBL/GenBank/DDBJ databases">
        <authorList>
            <person name="Weinstock G."/>
            <person name="Sodergren E."/>
            <person name="Clifton S."/>
            <person name="Fulton L."/>
            <person name="Fulton B."/>
            <person name="Courtney L."/>
            <person name="Fronick C."/>
            <person name="Harrison M."/>
            <person name="Strong C."/>
            <person name="Farmer C."/>
            <person name="Delahaunty K."/>
            <person name="Markovic C."/>
            <person name="Hall O."/>
            <person name="Minx P."/>
            <person name="Tomlinson C."/>
            <person name="Mitreva M."/>
            <person name="Nelson J."/>
            <person name="Hou S."/>
            <person name="Wollam A."/>
            <person name="Pepin K.H."/>
            <person name="Johnson M."/>
            <person name="Bhonagiri V."/>
            <person name="Nash W.E."/>
            <person name="Warren W."/>
            <person name="Chinwalla A."/>
            <person name="Mardis E.R."/>
            <person name="Wilson R.K."/>
        </authorList>
    </citation>
    <scope>NUCLEOTIDE SEQUENCE [LARGE SCALE GENOMIC DNA]</scope>
    <source>
        <strain evidence="5 6">F0254</strain>
    </source>
</reference>
<dbReference type="SUPFAM" id="SSF53335">
    <property type="entry name" value="S-adenosyl-L-methionine-dependent methyltransferases"/>
    <property type="match status" value="1"/>
</dbReference>
<dbReference type="Proteomes" id="UP000006233">
    <property type="component" value="Unassembled WGS sequence"/>
</dbReference>
<dbReference type="InterPro" id="IPR025714">
    <property type="entry name" value="Methyltranfer_dom"/>
</dbReference>